<dbReference type="InterPro" id="IPR037185">
    <property type="entry name" value="EmrE-like"/>
</dbReference>
<feature type="transmembrane region" description="Helical" evidence="3">
    <location>
        <begin position="212"/>
        <end position="232"/>
    </location>
</feature>
<dbReference type="Pfam" id="PF00892">
    <property type="entry name" value="EamA"/>
    <property type="match status" value="2"/>
</dbReference>
<feature type="transmembrane region" description="Helical" evidence="3">
    <location>
        <begin position="244"/>
        <end position="261"/>
    </location>
</feature>
<keyword evidence="3" id="KW-0812">Transmembrane</keyword>
<feature type="domain" description="EamA" evidence="4">
    <location>
        <begin position="151"/>
        <end position="284"/>
    </location>
</feature>
<comment type="subcellular location">
    <subcellularLocation>
        <location evidence="1">Endomembrane system</location>
        <topology evidence="1">Multi-pass membrane protein</topology>
    </subcellularLocation>
</comment>
<feature type="transmembrane region" description="Helical" evidence="3">
    <location>
        <begin position="182"/>
        <end position="200"/>
    </location>
</feature>
<dbReference type="EMBL" id="VTEH01000021">
    <property type="protein sequence ID" value="TYR73172.1"/>
    <property type="molecule type" value="Genomic_DNA"/>
</dbReference>
<comment type="caution">
    <text evidence="5">The sequence shown here is derived from an EMBL/GenBank/DDBJ whole genome shotgun (WGS) entry which is preliminary data.</text>
</comment>
<gene>
    <name evidence="5" type="ORF">FZC79_19930</name>
</gene>
<feature type="transmembrane region" description="Helical" evidence="3">
    <location>
        <begin position="66"/>
        <end position="86"/>
    </location>
</feature>
<accession>A0A5D4K7F1</accession>
<evidence type="ECO:0000313" key="6">
    <source>
        <dbReference type="Proteomes" id="UP000323317"/>
    </source>
</evidence>
<dbReference type="AlphaFoldDB" id="A0A5D4K7F1"/>
<feature type="transmembrane region" description="Helical" evidence="3">
    <location>
        <begin position="121"/>
        <end position="141"/>
    </location>
</feature>
<reference evidence="5 6" key="1">
    <citation type="submission" date="2019-08" db="EMBL/GenBank/DDBJ databases">
        <title>Bacillus genomes from the desert of Cuatro Cienegas, Coahuila.</title>
        <authorList>
            <person name="Olmedo-Alvarez G."/>
        </authorList>
    </citation>
    <scope>NUCLEOTIDE SEQUENCE [LARGE SCALE GENOMIC DNA]</scope>
    <source>
        <strain evidence="5 6">CH40_1T</strain>
    </source>
</reference>
<dbReference type="InterPro" id="IPR000620">
    <property type="entry name" value="EamA_dom"/>
</dbReference>
<dbReference type="SUPFAM" id="SSF103481">
    <property type="entry name" value="Multidrug resistance efflux transporter EmrE"/>
    <property type="match status" value="2"/>
</dbReference>
<feature type="transmembrane region" description="Helical" evidence="3">
    <location>
        <begin position="7"/>
        <end position="28"/>
    </location>
</feature>
<dbReference type="GO" id="GO:0016020">
    <property type="term" value="C:membrane"/>
    <property type="evidence" value="ECO:0007669"/>
    <property type="project" value="InterPro"/>
</dbReference>
<feature type="transmembrane region" description="Helical" evidence="3">
    <location>
        <begin position="147"/>
        <end position="170"/>
    </location>
</feature>
<sequence length="289" mass="31075">MKYAGIGLVMLAAVCWGISGGIAGILMGKGWDPIVISLYRGAVGFLCFFSWFLFRVKQNWIFNRRFYLWAVLAGAGVAGNFTFYFLSIQAASIPIASTLMYTAPVFVLLLSFVLGKERSTWFKWGCIAGVLAGIILLTGAYNLETLSISFLGIAAGLAAGLSYVLFIFGFKNASKIGKPQTTLTIAFFSFCIILFLLSNKGEAASVLTSADLGWFLLLGILGAGISFIFYVIGIQKTAPTTASMVAMIEPVTASLFGLLILGDHLNLIQYLGMVIILATITLLSVKQSD</sequence>
<evidence type="ECO:0000256" key="3">
    <source>
        <dbReference type="SAM" id="Phobius"/>
    </source>
</evidence>
<dbReference type="Gene3D" id="1.10.3730.20">
    <property type="match status" value="1"/>
</dbReference>
<proteinExistence type="inferred from homology"/>
<dbReference type="Proteomes" id="UP000323317">
    <property type="component" value="Unassembled WGS sequence"/>
</dbReference>
<keyword evidence="3" id="KW-0472">Membrane</keyword>
<organism evidence="5 6">
    <name type="scientific">Rossellomorea vietnamensis</name>
    <dbReference type="NCBI Taxonomy" id="218284"/>
    <lineage>
        <taxon>Bacteria</taxon>
        <taxon>Bacillati</taxon>
        <taxon>Bacillota</taxon>
        <taxon>Bacilli</taxon>
        <taxon>Bacillales</taxon>
        <taxon>Bacillaceae</taxon>
        <taxon>Rossellomorea</taxon>
    </lineage>
</organism>
<protein>
    <submittedName>
        <fullName evidence="5">DMT family transporter</fullName>
    </submittedName>
</protein>
<feature type="transmembrane region" description="Helical" evidence="3">
    <location>
        <begin position="267"/>
        <end position="285"/>
    </location>
</feature>
<dbReference type="PANTHER" id="PTHR22911:SF79">
    <property type="entry name" value="MOBA-LIKE NTP TRANSFERASE DOMAIN-CONTAINING PROTEIN"/>
    <property type="match status" value="1"/>
</dbReference>
<evidence type="ECO:0000313" key="5">
    <source>
        <dbReference type="EMBL" id="TYR73172.1"/>
    </source>
</evidence>
<evidence type="ECO:0000256" key="1">
    <source>
        <dbReference type="ARBA" id="ARBA00004127"/>
    </source>
</evidence>
<comment type="similarity">
    <text evidence="2">Belongs to the EamA transporter family.</text>
</comment>
<dbReference type="RefSeq" id="WP_148948484.1">
    <property type="nucleotide sequence ID" value="NZ_VTEH01000021.1"/>
</dbReference>
<evidence type="ECO:0000259" key="4">
    <source>
        <dbReference type="Pfam" id="PF00892"/>
    </source>
</evidence>
<feature type="transmembrane region" description="Helical" evidence="3">
    <location>
        <begin position="34"/>
        <end position="54"/>
    </location>
</feature>
<keyword evidence="3" id="KW-1133">Transmembrane helix</keyword>
<name>A0A5D4K7F1_9BACI</name>
<evidence type="ECO:0000256" key="2">
    <source>
        <dbReference type="ARBA" id="ARBA00007362"/>
    </source>
</evidence>
<feature type="domain" description="EamA" evidence="4">
    <location>
        <begin position="5"/>
        <end position="138"/>
    </location>
</feature>
<dbReference type="PANTHER" id="PTHR22911">
    <property type="entry name" value="ACYL-MALONYL CONDENSING ENZYME-RELATED"/>
    <property type="match status" value="1"/>
</dbReference>
<feature type="transmembrane region" description="Helical" evidence="3">
    <location>
        <begin position="92"/>
        <end position="114"/>
    </location>
</feature>